<keyword evidence="2" id="KW-0540">Nuclease</keyword>
<dbReference type="AlphaFoldDB" id="A0A2Z4JVE8"/>
<dbReference type="InterPro" id="IPR029471">
    <property type="entry name" value="HNH_5"/>
</dbReference>
<evidence type="ECO:0000313" key="3">
    <source>
        <dbReference type="Proteomes" id="UP000248592"/>
    </source>
</evidence>
<organism evidence="2 3">
    <name type="scientific">Polynucleobacter paneuropaeus</name>
    <dbReference type="NCBI Taxonomy" id="2527775"/>
    <lineage>
        <taxon>Bacteria</taxon>
        <taxon>Pseudomonadati</taxon>
        <taxon>Pseudomonadota</taxon>
        <taxon>Betaproteobacteria</taxon>
        <taxon>Burkholderiales</taxon>
        <taxon>Burkholderiaceae</taxon>
        <taxon>Polynucleobacter</taxon>
    </lineage>
</organism>
<dbReference type="Gene3D" id="1.10.30.50">
    <property type="match status" value="1"/>
</dbReference>
<dbReference type="CDD" id="cd00085">
    <property type="entry name" value="HNHc"/>
    <property type="match status" value="1"/>
</dbReference>
<keyword evidence="2" id="KW-0378">Hydrolase</keyword>
<dbReference type="PANTHER" id="PTHR33877">
    <property type="entry name" value="SLL1193 PROTEIN"/>
    <property type="match status" value="1"/>
</dbReference>
<accession>A0A2Z4JVE8</accession>
<dbReference type="SMART" id="SM00507">
    <property type="entry name" value="HNHc"/>
    <property type="match status" value="1"/>
</dbReference>
<dbReference type="PANTHER" id="PTHR33877:SF2">
    <property type="entry name" value="OS07G0170200 PROTEIN"/>
    <property type="match status" value="1"/>
</dbReference>
<name>A0A2Z4JVE8_9BURK</name>
<evidence type="ECO:0000259" key="1">
    <source>
        <dbReference type="SMART" id="SM00507"/>
    </source>
</evidence>
<proteinExistence type="predicted"/>
<dbReference type="EMBL" id="CP030085">
    <property type="protein sequence ID" value="AWW50669.1"/>
    <property type="molecule type" value="Genomic_DNA"/>
</dbReference>
<evidence type="ECO:0000313" key="2">
    <source>
        <dbReference type="EMBL" id="AWW50669.1"/>
    </source>
</evidence>
<dbReference type="Proteomes" id="UP000248592">
    <property type="component" value="Chromosome"/>
</dbReference>
<gene>
    <name evidence="2" type="ORF">Pas1_05025</name>
</gene>
<dbReference type="InterPro" id="IPR003615">
    <property type="entry name" value="HNH_nuc"/>
</dbReference>
<dbReference type="Pfam" id="PF14279">
    <property type="entry name" value="HNH_5"/>
    <property type="match status" value="1"/>
</dbReference>
<protein>
    <submittedName>
        <fullName evidence="2">HNH endonuclease</fullName>
    </submittedName>
</protein>
<feature type="domain" description="HNH nuclease" evidence="1">
    <location>
        <begin position="78"/>
        <end position="131"/>
    </location>
</feature>
<dbReference type="InterPro" id="IPR052892">
    <property type="entry name" value="NA-targeting_endonuclease"/>
</dbReference>
<keyword evidence="2" id="KW-0255">Endonuclease</keyword>
<sequence length="195" mass="21737">MSILKLDAGGIPQCWVNAEEATKHYADNSVLWTLGDPILKMRGGISRATGLQSVIELHSIIAVKGSAKINLFDVIPGITKRKLFRRDRGLCAYCGERIHEGDAEAEHIVPNSRGGKYSWMNLVISCRPCNQRKGNRTPENAGMSLLYAPYMPSLYEDMILKGRNILADQMDFLAANLPKNSRLLDSLKRVGVHWD</sequence>
<reference evidence="3" key="1">
    <citation type="submission" date="2018-06" db="EMBL/GenBank/DDBJ databases">
        <title>Description of a new Polynucleobacter species.</title>
        <authorList>
            <person name="Hahn M.W."/>
        </authorList>
    </citation>
    <scope>NUCLEOTIDE SEQUENCE [LARGE SCALE GENOMIC DNA]</scope>
    <source>
        <strain evidence="3">MG-25-Pas1-D2</strain>
    </source>
</reference>
<dbReference type="GO" id="GO:0004519">
    <property type="term" value="F:endonuclease activity"/>
    <property type="evidence" value="ECO:0007669"/>
    <property type="project" value="UniProtKB-KW"/>
</dbReference>